<dbReference type="Gene3D" id="1.10.1510.10">
    <property type="entry name" value="Uncharacterised protein YqeY/AIM41 PF09424, N-terminal domain"/>
    <property type="match status" value="1"/>
</dbReference>
<comment type="caution">
    <text evidence="1">The sequence shown here is derived from an EMBL/GenBank/DDBJ whole genome shotgun (WGS) entry which is preliminary data.</text>
</comment>
<dbReference type="RefSeq" id="WP_058354228.1">
    <property type="nucleotide sequence ID" value="NZ_CABMMD010000216.1"/>
</dbReference>
<evidence type="ECO:0000313" key="1">
    <source>
        <dbReference type="EMBL" id="KSV57531.1"/>
    </source>
</evidence>
<dbReference type="Gene3D" id="1.10.10.410">
    <property type="match status" value="1"/>
</dbReference>
<dbReference type="PANTHER" id="PTHR28055:SF1">
    <property type="entry name" value="ALTERED INHERITANCE OF MITOCHONDRIA PROTEIN 41, MITOCHONDRIAL"/>
    <property type="match status" value="1"/>
</dbReference>
<dbReference type="InterPro" id="IPR023168">
    <property type="entry name" value="GatB_Yqey_C_2"/>
</dbReference>
<proteinExistence type="predicted"/>
<dbReference type="SUPFAM" id="SSF89095">
    <property type="entry name" value="GatB/YqeY motif"/>
    <property type="match status" value="1"/>
</dbReference>
<dbReference type="STRING" id="290052.ASU35_16090"/>
<accession>A0A0V8QAA0</accession>
<protein>
    <submittedName>
        <fullName evidence="1">GatB/YqeY domain-containing protein</fullName>
    </submittedName>
</protein>
<gene>
    <name evidence="1" type="ORF">ASU35_16090</name>
</gene>
<dbReference type="Pfam" id="PF09424">
    <property type="entry name" value="YqeY"/>
    <property type="match status" value="1"/>
</dbReference>
<dbReference type="InterPro" id="IPR003789">
    <property type="entry name" value="Asn/Gln_tRNA_amidoTrase-B-like"/>
</dbReference>
<keyword evidence="2" id="KW-1185">Reference proteome</keyword>
<organism evidence="1 2">
    <name type="scientific">Acetivibrio ethanolgignens</name>
    <dbReference type="NCBI Taxonomy" id="290052"/>
    <lineage>
        <taxon>Bacteria</taxon>
        <taxon>Bacillati</taxon>
        <taxon>Bacillota</taxon>
        <taxon>Clostridia</taxon>
        <taxon>Eubacteriales</taxon>
        <taxon>Oscillospiraceae</taxon>
        <taxon>Acetivibrio</taxon>
    </lineage>
</organism>
<dbReference type="AlphaFoldDB" id="A0A0V8QAA0"/>
<dbReference type="GO" id="GO:0016884">
    <property type="term" value="F:carbon-nitrogen ligase activity, with glutamine as amido-N-donor"/>
    <property type="evidence" value="ECO:0007669"/>
    <property type="project" value="InterPro"/>
</dbReference>
<dbReference type="InterPro" id="IPR019004">
    <property type="entry name" value="YqeY/Aim41"/>
</dbReference>
<dbReference type="PANTHER" id="PTHR28055">
    <property type="entry name" value="ALTERED INHERITANCE OF MITOCHONDRIA PROTEIN 41, MITOCHONDRIAL"/>
    <property type="match status" value="1"/>
</dbReference>
<dbReference type="InterPro" id="IPR042184">
    <property type="entry name" value="YqeY/Aim41_N"/>
</dbReference>
<name>A0A0V8QAA0_9FIRM</name>
<evidence type="ECO:0000313" key="2">
    <source>
        <dbReference type="Proteomes" id="UP000054874"/>
    </source>
</evidence>
<reference evidence="1 2" key="1">
    <citation type="submission" date="2015-11" db="EMBL/GenBank/DDBJ databases">
        <title>Butyribacter intestini gen. nov., sp. nov., a butyric acid-producing bacterium of the family Lachnospiraceae isolated from the human faeces.</title>
        <authorList>
            <person name="Zou Y."/>
            <person name="Xue W."/>
            <person name="Luo G."/>
            <person name="Lv M."/>
        </authorList>
    </citation>
    <scope>NUCLEOTIDE SEQUENCE [LARGE SCALE GENOMIC DNA]</scope>
    <source>
        <strain evidence="1 2">ACET-33324</strain>
    </source>
</reference>
<sequence>MSKIDAVRGEMVAAMKAGNKERKEILSLLLAALKNKSIDKRADLTEEEENQVVLKEIKQINETLELTPADREDIISQCKFRISVLEEFAPKMMDEEEITQTIKEVLAALSIDTPTGKDKGRIMKELMPKVKGKADGKLVNEILGNMMQ</sequence>
<dbReference type="Proteomes" id="UP000054874">
    <property type="component" value="Unassembled WGS sequence"/>
</dbReference>
<dbReference type="OrthoDB" id="9794041at2"/>
<dbReference type="EMBL" id="LNAM01000216">
    <property type="protein sequence ID" value="KSV57531.1"/>
    <property type="molecule type" value="Genomic_DNA"/>
</dbReference>